<dbReference type="STRING" id="252740.A0A423WCR0"/>
<protein>
    <recommendedName>
        <fullName evidence="4">Cyanovirin-N domain-containing protein</fullName>
    </recommendedName>
</protein>
<proteinExistence type="predicted"/>
<dbReference type="OrthoDB" id="5224601at2759"/>
<feature type="signal peptide" evidence="1">
    <location>
        <begin position="1"/>
        <end position="18"/>
    </location>
</feature>
<dbReference type="AlphaFoldDB" id="A0A423WCR0"/>
<evidence type="ECO:0000313" key="3">
    <source>
        <dbReference type="Proteomes" id="UP000284375"/>
    </source>
</evidence>
<keyword evidence="3" id="KW-1185">Reference proteome</keyword>
<dbReference type="Gene3D" id="2.30.60.10">
    <property type="entry name" value="Cyanovirin-N"/>
    <property type="match status" value="1"/>
</dbReference>
<evidence type="ECO:0000256" key="1">
    <source>
        <dbReference type="SAM" id="SignalP"/>
    </source>
</evidence>
<evidence type="ECO:0008006" key="4">
    <source>
        <dbReference type="Google" id="ProtNLM"/>
    </source>
</evidence>
<dbReference type="Proteomes" id="UP000284375">
    <property type="component" value="Unassembled WGS sequence"/>
</dbReference>
<dbReference type="InterPro" id="IPR036673">
    <property type="entry name" value="Cyanovirin-N_sf"/>
</dbReference>
<evidence type="ECO:0000313" key="2">
    <source>
        <dbReference type="EMBL" id="ROW01159.1"/>
    </source>
</evidence>
<accession>A0A423WCR0</accession>
<gene>
    <name evidence="2" type="ORF">VSDG_02915</name>
</gene>
<feature type="chain" id="PRO_5019235223" description="Cyanovirin-N domain-containing protein" evidence="1">
    <location>
        <begin position="19"/>
        <end position="366"/>
    </location>
</feature>
<keyword evidence="1" id="KW-0732">Signal</keyword>
<organism evidence="2 3">
    <name type="scientific">Cytospora chrysosperma</name>
    <name type="common">Cytospora canker fungus</name>
    <name type="synonym">Sphaeria chrysosperma</name>
    <dbReference type="NCBI Taxonomy" id="252740"/>
    <lineage>
        <taxon>Eukaryota</taxon>
        <taxon>Fungi</taxon>
        <taxon>Dikarya</taxon>
        <taxon>Ascomycota</taxon>
        <taxon>Pezizomycotina</taxon>
        <taxon>Sordariomycetes</taxon>
        <taxon>Sordariomycetidae</taxon>
        <taxon>Diaporthales</taxon>
        <taxon>Cytosporaceae</taxon>
        <taxon>Cytospora</taxon>
    </lineage>
</organism>
<reference evidence="2 3" key="1">
    <citation type="submission" date="2015-09" db="EMBL/GenBank/DDBJ databases">
        <title>Host preference determinants of Valsa canker pathogens revealed by comparative genomics.</title>
        <authorList>
            <person name="Yin Z."/>
            <person name="Huang L."/>
        </authorList>
    </citation>
    <scope>NUCLEOTIDE SEQUENCE [LARGE SCALE GENOMIC DNA]</scope>
    <source>
        <strain evidence="2 3">YSFL</strain>
    </source>
</reference>
<sequence length="366" mass="40208">MKGATLLVASLTAYLVQTAIVQNYPDLLQACDGLTVDSNTGVLSGECQAGKDPALTSVDLNECLGWGPVVDPGHIYSIMPDSPVNALIPVEVGNFTRNCGPCYIIKRDEGGQDAAQLMCSCSPEGSDFKTEYTLDLTDVVHVTNKGCLECMGASGDCAPEVPLNPSMGFDPGDLDSDGFNNVEELIEWLQLRAEAERTPCEQHITTTFRLLPEPWVNTTHHRCKEDHSLCCYQTHGFGCKSGFEAFQLIEGNNYWYRMHYTISIYTLKIENLSRIFQLCKFPGQCDEESENDDTSGVANCTHNPLVAYENRIYDNGNESLSSQIYATTLLSQSTAETTLPSPASADLKETASFQIMTTTRNKKQTD</sequence>
<name>A0A423WCR0_CYTCH</name>
<dbReference type="EMBL" id="LJZO01000007">
    <property type="protein sequence ID" value="ROW01159.1"/>
    <property type="molecule type" value="Genomic_DNA"/>
</dbReference>
<comment type="caution">
    <text evidence="2">The sequence shown here is derived from an EMBL/GenBank/DDBJ whole genome shotgun (WGS) entry which is preliminary data.</text>
</comment>